<evidence type="ECO:0000313" key="3">
    <source>
        <dbReference type="Proteomes" id="UP000316921"/>
    </source>
</evidence>
<dbReference type="EMBL" id="CP036287">
    <property type="protein sequence ID" value="QDU65119.1"/>
    <property type="molecule type" value="Genomic_DNA"/>
</dbReference>
<feature type="region of interest" description="Disordered" evidence="1">
    <location>
        <begin position="276"/>
        <end position="299"/>
    </location>
</feature>
<organism evidence="2 3">
    <name type="scientific">Engelhardtia mirabilis</name>
    <dbReference type="NCBI Taxonomy" id="2528011"/>
    <lineage>
        <taxon>Bacteria</taxon>
        <taxon>Pseudomonadati</taxon>
        <taxon>Planctomycetota</taxon>
        <taxon>Planctomycetia</taxon>
        <taxon>Planctomycetia incertae sedis</taxon>
        <taxon>Engelhardtia</taxon>
    </lineage>
</organism>
<dbReference type="AlphaFoldDB" id="A0A518BDQ0"/>
<evidence type="ECO:0008006" key="4">
    <source>
        <dbReference type="Google" id="ProtNLM"/>
    </source>
</evidence>
<proteinExistence type="predicted"/>
<dbReference type="RefSeq" id="WP_145061439.1">
    <property type="nucleotide sequence ID" value="NZ_CP036287.1"/>
</dbReference>
<name>A0A518BDQ0_9BACT</name>
<evidence type="ECO:0000313" key="2">
    <source>
        <dbReference type="EMBL" id="QDU65119.1"/>
    </source>
</evidence>
<accession>A0A518BDQ0</accession>
<protein>
    <recommendedName>
        <fullName evidence="4">Restriction endonuclease type IV Mrr domain-containing protein</fullName>
    </recommendedName>
</protein>
<keyword evidence="3" id="KW-1185">Reference proteome</keyword>
<gene>
    <name evidence="2" type="ORF">Pla133_01830</name>
</gene>
<dbReference type="KEGG" id="pbap:Pla133_01830"/>
<reference evidence="2 3" key="1">
    <citation type="submission" date="2019-02" db="EMBL/GenBank/DDBJ databases">
        <title>Deep-cultivation of Planctomycetes and their phenomic and genomic characterization uncovers novel biology.</title>
        <authorList>
            <person name="Wiegand S."/>
            <person name="Jogler M."/>
            <person name="Boedeker C."/>
            <person name="Pinto D."/>
            <person name="Vollmers J."/>
            <person name="Rivas-Marin E."/>
            <person name="Kohn T."/>
            <person name="Peeters S.H."/>
            <person name="Heuer A."/>
            <person name="Rast P."/>
            <person name="Oberbeckmann S."/>
            <person name="Bunk B."/>
            <person name="Jeske O."/>
            <person name="Meyerdierks A."/>
            <person name="Storesund J.E."/>
            <person name="Kallscheuer N."/>
            <person name="Luecker S."/>
            <person name="Lage O.M."/>
            <person name="Pohl T."/>
            <person name="Merkel B.J."/>
            <person name="Hornburger P."/>
            <person name="Mueller R.-W."/>
            <person name="Bruemmer F."/>
            <person name="Labrenz M."/>
            <person name="Spormann A.M."/>
            <person name="Op den Camp H."/>
            <person name="Overmann J."/>
            <person name="Amann R."/>
            <person name="Jetten M.S.M."/>
            <person name="Mascher T."/>
            <person name="Medema M.H."/>
            <person name="Devos D.P."/>
            <person name="Kaster A.-K."/>
            <person name="Ovreas L."/>
            <person name="Rohde M."/>
            <person name="Galperin M.Y."/>
            <person name="Jogler C."/>
        </authorList>
    </citation>
    <scope>NUCLEOTIDE SEQUENCE [LARGE SCALE GENOMIC DNA]</scope>
    <source>
        <strain evidence="2 3">Pla133</strain>
    </source>
</reference>
<dbReference type="Proteomes" id="UP000316921">
    <property type="component" value="Chromosome"/>
</dbReference>
<evidence type="ECO:0000256" key="1">
    <source>
        <dbReference type="SAM" id="MobiDB-lite"/>
    </source>
</evidence>
<sequence length="299" mass="33027">MQDHKATKRNEVEWVKDELVPLLHHLGFRRIDSIHGPLEAGRDIVVADHDRFGLAHHDCIQAKDGNLSARSETAELRSILFQLSTAYETPYRDPSAGTEHKIRTVYLIVNGGITDAAKNILYSKTGGWLRIVDKTQLEVAGYAGRVQTENNVSMAARAMWLEVSDNIDTWKGCSLETHAGAELVLPLYSLETSATKRLFEVACDVSHLADVLVLNHLRRAASSANSILGKIPLGPNANESVTNAVNTMRVAYETYSSIAEDVERIYEGISNSPFPLPGARYPKFSERPDPSEGAEENEC</sequence>